<dbReference type="Pfam" id="PF16321">
    <property type="entry name" value="Ribosom_S30AE_C"/>
    <property type="match status" value="1"/>
</dbReference>
<proteinExistence type="predicted"/>
<dbReference type="EMBL" id="JACHEX010000002">
    <property type="protein sequence ID" value="MBB6062570.1"/>
    <property type="molecule type" value="Genomic_DNA"/>
</dbReference>
<feature type="domain" description="Sigma 54 modulation/S30EA ribosomal protein C-terminal" evidence="2">
    <location>
        <begin position="117"/>
        <end position="169"/>
    </location>
</feature>
<dbReference type="RefSeq" id="WP_184619229.1">
    <property type="nucleotide sequence ID" value="NZ_JACHEX010000002.1"/>
</dbReference>
<evidence type="ECO:0000313" key="3">
    <source>
        <dbReference type="EMBL" id="MBB6062570.1"/>
    </source>
</evidence>
<keyword evidence="4" id="KW-1185">Reference proteome</keyword>
<name>A0A841GTD8_9BACT</name>
<evidence type="ECO:0000259" key="2">
    <source>
        <dbReference type="Pfam" id="PF16321"/>
    </source>
</evidence>
<dbReference type="PANTHER" id="PTHR33231">
    <property type="entry name" value="30S RIBOSOMAL PROTEIN"/>
    <property type="match status" value="1"/>
</dbReference>
<dbReference type="InterPro" id="IPR032528">
    <property type="entry name" value="Ribosom_S30AE_C"/>
</dbReference>
<reference evidence="3 4" key="1">
    <citation type="submission" date="2020-08" db="EMBL/GenBank/DDBJ databases">
        <title>Genomic Encyclopedia of Type Strains, Phase IV (KMG-IV): sequencing the most valuable type-strain genomes for metagenomic binning, comparative biology and taxonomic classification.</title>
        <authorList>
            <person name="Goeker M."/>
        </authorList>
    </citation>
    <scope>NUCLEOTIDE SEQUENCE [LARGE SCALE GENOMIC DNA]</scope>
    <source>
        <strain evidence="3 4">DSM 13481</strain>
    </source>
</reference>
<dbReference type="Proteomes" id="UP000555828">
    <property type="component" value="Unassembled WGS sequence"/>
</dbReference>
<dbReference type="InterPro" id="IPR003489">
    <property type="entry name" value="RHF/RaiA"/>
</dbReference>
<dbReference type="SUPFAM" id="SSF69754">
    <property type="entry name" value="Ribosome binding protein Y (YfiA homologue)"/>
    <property type="match status" value="1"/>
</dbReference>
<gene>
    <name evidence="3" type="ORF">HNP65_001008</name>
</gene>
<protein>
    <submittedName>
        <fullName evidence="3">Putative sigma-54 modulation protein</fullName>
    </submittedName>
</protein>
<accession>A0A841GTD8</accession>
<evidence type="ECO:0000313" key="4">
    <source>
        <dbReference type="Proteomes" id="UP000555828"/>
    </source>
</evidence>
<organism evidence="3 4">
    <name type="scientific">Thermosipho japonicus</name>
    <dbReference type="NCBI Taxonomy" id="90323"/>
    <lineage>
        <taxon>Bacteria</taxon>
        <taxon>Thermotogati</taxon>
        <taxon>Thermotogota</taxon>
        <taxon>Thermotogae</taxon>
        <taxon>Thermotogales</taxon>
        <taxon>Fervidobacteriaceae</taxon>
        <taxon>Thermosipho</taxon>
    </lineage>
</organism>
<dbReference type="PANTHER" id="PTHR33231:SF1">
    <property type="entry name" value="30S RIBOSOMAL PROTEIN"/>
    <property type="match status" value="1"/>
</dbReference>
<comment type="caution">
    <text evidence="3">The sequence shown here is derived from an EMBL/GenBank/DDBJ whole genome shotgun (WGS) entry which is preliminary data.</text>
</comment>
<dbReference type="InterPro" id="IPR038416">
    <property type="entry name" value="Ribosom_S30AE_C_sf"/>
</dbReference>
<dbReference type="InterPro" id="IPR050574">
    <property type="entry name" value="HPF/YfiA_ribosome-assoc"/>
</dbReference>
<dbReference type="InterPro" id="IPR036567">
    <property type="entry name" value="RHF-like"/>
</dbReference>
<sequence length="176" mass="20596">MDYRVSAKGFDLTNAVKNYIEKRFQKVDRVLEDEVHLDIKLEKDATSFIGKAMMHYLGKDLVVTETSDDIYNLIDILSDAFEKKLKREREYARTRNKSNLKGLGEVFTDEMPVEESKEKISSVKRVNLMITSVEEAIAQMEVMNHEFFVFRNMETDEINMLIKGKDGNFVLYEFQE</sequence>
<dbReference type="GO" id="GO:0045900">
    <property type="term" value="P:negative regulation of translational elongation"/>
    <property type="evidence" value="ECO:0007669"/>
    <property type="project" value="TreeGrafter"/>
</dbReference>
<dbReference type="Gene3D" id="3.30.160.100">
    <property type="entry name" value="Ribosome hibernation promotion factor-like"/>
    <property type="match status" value="1"/>
</dbReference>
<dbReference type="AlphaFoldDB" id="A0A841GTD8"/>
<dbReference type="GO" id="GO:0043024">
    <property type="term" value="F:ribosomal small subunit binding"/>
    <property type="evidence" value="ECO:0007669"/>
    <property type="project" value="TreeGrafter"/>
</dbReference>
<evidence type="ECO:0000256" key="1">
    <source>
        <dbReference type="ARBA" id="ARBA00022845"/>
    </source>
</evidence>
<dbReference type="Pfam" id="PF02482">
    <property type="entry name" value="Ribosomal_S30AE"/>
    <property type="match status" value="1"/>
</dbReference>
<keyword evidence="1" id="KW-0810">Translation regulation</keyword>
<dbReference type="GO" id="GO:0022627">
    <property type="term" value="C:cytosolic small ribosomal subunit"/>
    <property type="evidence" value="ECO:0007669"/>
    <property type="project" value="TreeGrafter"/>
</dbReference>
<dbReference type="Gene3D" id="3.30.505.50">
    <property type="entry name" value="Sigma 54 modulation/S30EA ribosomal protein, C-terminal domain"/>
    <property type="match status" value="1"/>
</dbReference>